<comment type="caution">
    <text evidence="2">The sequence shown here is derived from an EMBL/GenBank/DDBJ whole genome shotgun (WGS) entry which is preliminary data.</text>
</comment>
<accession>A0A8X6P2C4</accession>
<evidence type="ECO:0000313" key="2">
    <source>
        <dbReference type="EMBL" id="GFT44033.1"/>
    </source>
</evidence>
<keyword evidence="3" id="KW-1185">Reference proteome</keyword>
<dbReference type="EMBL" id="BMAW01064220">
    <property type="protein sequence ID" value="GFT44033.1"/>
    <property type="molecule type" value="Genomic_DNA"/>
</dbReference>
<proteinExistence type="predicted"/>
<evidence type="ECO:0000256" key="1">
    <source>
        <dbReference type="SAM" id="Coils"/>
    </source>
</evidence>
<dbReference type="AlphaFoldDB" id="A0A8X6P2C4"/>
<keyword evidence="1" id="KW-0175">Coiled coil</keyword>
<gene>
    <name evidence="2" type="ORF">NPIL_373931</name>
</gene>
<protein>
    <submittedName>
        <fullName evidence="2">Uncharacterized protein</fullName>
    </submittedName>
</protein>
<evidence type="ECO:0000313" key="3">
    <source>
        <dbReference type="Proteomes" id="UP000887013"/>
    </source>
</evidence>
<reference evidence="2" key="1">
    <citation type="submission" date="2020-08" db="EMBL/GenBank/DDBJ databases">
        <title>Multicomponent nature underlies the extraordinary mechanical properties of spider dragline silk.</title>
        <authorList>
            <person name="Kono N."/>
            <person name="Nakamura H."/>
            <person name="Mori M."/>
            <person name="Yoshida Y."/>
            <person name="Ohtoshi R."/>
            <person name="Malay A.D."/>
            <person name="Moran D.A.P."/>
            <person name="Tomita M."/>
            <person name="Numata K."/>
            <person name="Arakawa K."/>
        </authorList>
    </citation>
    <scope>NUCLEOTIDE SEQUENCE</scope>
</reference>
<organism evidence="2 3">
    <name type="scientific">Nephila pilipes</name>
    <name type="common">Giant wood spider</name>
    <name type="synonym">Nephila maculata</name>
    <dbReference type="NCBI Taxonomy" id="299642"/>
    <lineage>
        <taxon>Eukaryota</taxon>
        <taxon>Metazoa</taxon>
        <taxon>Ecdysozoa</taxon>
        <taxon>Arthropoda</taxon>
        <taxon>Chelicerata</taxon>
        <taxon>Arachnida</taxon>
        <taxon>Araneae</taxon>
        <taxon>Araneomorphae</taxon>
        <taxon>Entelegynae</taxon>
        <taxon>Araneoidea</taxon>
        <taxon>Nephilidae</taxon>
        <taxon>Nephila</taxon>
    </lineage>
</organism>
<name>A0A8X6P2C4_NEPPI</name>
<dbReference type="Proteomes" id="UP000887013">
    <property type="component" value="Unassembled WGS sequence"/>
</dbReference>
<feature type="coiled-coil region" evidence="1">
    <location>
        <begin position="24"/>
        <end position="61"/>
    </location>
</feature>
<sequence>MADDKIKLVKAKRDTARTTSIKSCKNIENELIKEDIDVDDLQELIERLMIDNNEIKTIDEKFEEIVYLKDLEKELAGAVEYEEKRYRITSRLQENLIYENSTNEIHVLIGAGIAEKLYIRRFENLPSGFTLIESLMGWTVIDKTDKYSRKDNLFAVAEVTITAVSFSQKKLPHLEKTKDFGQVEIIPYVHLLKVPEDPDQRSTTEVPK</sequence>